<dbReference type="InterPro" id="IPR045292">
    <property type="entry name" value="Complex1_LYR_NDUFB9_LYRM3"/>
</dbReference>
<evidence type="ECO:0000256" key="13">
    <source>
        <dbReference type="ARBA" id="ARBA00023136"/>
    </source>
</evidence>
<keyword evidence="13" id="KW-0472">Membrane</keyword>
<keyword evidence="11" id="KW-0007">Acetylation</keyword>
<dbReference type="RefSeq" id="XP_024666982.1">
    <property type="nucleotide sequence ID" value="XM_024811214.1"/>
</dbReference>
<keyword evidence="17" id="KW-0830">Ubiquinone</keyword>
<evidence type="ECO:0000256" key="4">
    <source>
        <dbReference type="ARBA" id="ARBA00011790"/>
    </source>
</evidence>
<comment type="function">
    <text evidence="1">Accessory subunit of the mitochondrial membrane respiratory chain NADH dehydrogenase (Complex I), that is believed to be not involved in catalysis. Complex I functions in the transfer of electrons from NADH to the respiratory chain. The immediate electron acceptor for the enzyme is believed to be ubiquinone.</text>
</comment>
<name>A0A2T0FPZ7_9ASCO</name>
<dbReference type="InterPro" id="IPR008011">
    <property type="entry name" value="Complex1_LYR_dom"/>
</dbReference>
<evidence type="ECO:0000256" key="14">
    <source>
        <dbReference type="ARBA" id="ARBA00030192"/>
    </source>
</evidence>
<evidence type="ECO:0000256" key="2">
    <source>
        <dbReference type="ARBA" id="ARBA00004443"/>
    </source>
</evidence>
<dbReference type="PANTHER" id="PTHR12868">
    <property type="entry name" value="NADH-UBIQUINONE OXIDOREDUCTASE B22 SUBUNIT"/>
    <property type="match status" value="1"/>
</dbReference>
<evidence type="ECO:0000256" key="12">
    <source>
        <dbReference type="ARBA" id="ARBA00023128"/>
    </source>
</evidence>
<keyword evidence="7" id="KW-0597">Phosphoprotein</keyword>
<evidence type="ECO:0000313" key="17">
    <source>
        <dbReference type="EMBL" id="PRT57037.1"/>
    </source>
</evidence>
<evidence type="ECO:0000256" key="15">
    <source>
        <dbReference type="ARBA" id="ARBA00032528"/>
    </source>
</evidence>
<dbReference type="PANTHER" id="PTHR12868:SF0">
    <property type="entry name" value="NADH DEHYDROGENASE [UBIQUINONE] 1 BETA SUBCOMPLEX SUBUNIT 9"/>
    <property type="match status" value="1"/>
</dbReference>
<feature type="domain" description="Complex 1 LYR protein" evidence="16">
    <location>
        <begin position="11"/>
        <end position="67"/>
    </location>
</feature>
<organism evidence="17 18">
    <name type="scientific">Wickerhamiella sorbophila</name>
    <dbReference type="NCBI Taxonomy" id="45607"/>
    <lineage>
        <taxon>Eukaryota</taxon>
        <taxon>Fungi</taxon>
        <taxon>Dikarya</taxon>
        <taxon>Ascomycota</taxon>
        <taxon>Saccharomycotina</taxon>
        <taxon>Dipodascomycetes</taxon>
        <taxon>Dipodascales</taxon>
        <taxon>Trichomonascaceae</taxon>
        <taxon>Wickerhamiella</taxon>
    </lineage>
</organism>
<dbReference type="GO" id="GO:0005743">
    <property type="term" value="C:mitochondrial inner membrane"/>
    <property type="evidence" value="ECO:0007669"/>
    <property type="project" value="UniProtKB-SubCell"/>
</dbReference>
<dbReference type="AlphaFoldDB" id="A0A2T0FPZ7"/>
<comment type="subcellular location">
    <subcellularLocation>
        <location evidence="2">Mitochondrion inner membrane</location>
        <topology evidence="2">Peripheral membrane protein</topology>
        <orientation evidence="2">Matrix side</orientation>
    </subcellularLocation>
</comment>
<proteinExistence type="inferred from homology"/>
<evidence type="ECO:0000256" key="6">
    <source>
        <dbReference type="ARBA" id="ARBA00022448"/>
    </source>
</evidence>
<dbReference type="STRING" id="45607.A0A2T0FPZ7"/>
<evidence type="ECO:0000256" key="3">
    <source>
        <dbReference type="ARBA" id="ARBA00009508"/>
    </source>
</evidence>
<keyword evidence="18" id="KW-1185">Reference proteome</keyword>
<dbReference type="Proteomes" id="UP000238350">
    <property type="component" value="Unassembled WGS sequence"/>
</dbReference>
<evidence type="ECO:0000256" key="11">
    <source>
        <dbReference type="ARBA" id="ARBA00022990"/>
    </source>
</evidence>
<evidence type="ECO:0000313" key="18">
    <source>
        <dbReference type="Proteomes" id="UP000238350"/>
    </source>
</evidence>
<evidence type="ECO:0000256" key="7">
    <source>
        <dbReference type="ARBA" id="ARBA00022553"/>
    </source>
</evidence>
<protein>
    <recommendedName>
        <fullName evidence="5">NADH dehydrogenase [ubiquinone] 1 beta subcomplex subunit 9</fullName>
    </recommendedName>
    <alternativeName>
        <fullName evidence="14">Complex I-B22</fullName>
    </alternativeName>
    <alternativeName>
        <fullName evidence="15">NADH-ubiquinone oxidoreductase B22 subunit</fullName>
    </alternativeName>
</protein>
<evidence type="ECO:0000256" key="5">
    <source>
        <dbReference type="ARBA" id="ARBA00018684"/>
    </source>
</evidence>
<keyword evidence="9" id="KW-0999">Mitochondrion inner membrane</keyword>
<keyword evidence="10" id="KW-0249">Electron transport</keyword>
<dbReference type="EMBL" id="NDIQ01000022">
    <property type="protein sequence ID" value="PRT57037.1"/>
    <property type="molecule type" value="Genomic_DNA"/>
</dbReference>
<sequence length="106" mass="12673">MSLQEQHKRLVSSLYRQSLRLTKSWINRRDLWRAKALEIRAQFDENKDVTDKYRIDFLVKQTESLLEKYKHPDPIIPPQRPDGTKFERNIPTSPLVFKYRDGDASL</sequence>
<keyword evidence="6" id="KW-0813">Transport</keyword>
<dbReference type="InterPro" id="IPR033034">
    <property type="entry name" value="NDUFB9"/>
</dbReference>
<comment type="similarity">
    <text evidence="3">Belongs to the complex I LYR family.</text>
</comment>
<keyword evidence="12" id="KW-0496">Mitochondrion</keyword>
<keyword evidence="8" id="KW-0679">Respiratory chain</keyword>
<accession>A0A2T0FPZ7</accession>
<evidence type="ECO:0000256" key="10">
    <source>
        <dbReference type="ARBA" id="ARBA00022982"/>
    </source>
</evidence>
<evidence type="ECO:0000259" key="16">
    <source>
        <dbReference type="Pfam" id="PF05347"/>
    </source>
</evidence>
<reference evidence="17 18" key="1">
    <citation type="submission" date="2017-04" db="EMBL/GenBank/DDBJ databases">
        <title>Genome sequencing of [Candida] sorbophila.</title>
        <authorList>
            <person name="Ahn J.O."/>
        </authorList>
    </citation>
    <scope>NUCLEOTIDE SEQUENCE [LARGE SCALE GENOMIC DNA]</scope>
    <source>
        <strain evidence="17 18">DS02</strain>
    </source>
</reference>
<dbReference type="Pfam" id="PF05347">
    <property type="entry name" value="Complex1_LYR"/>
    <property type="match status" value="1"/>
</dbReference>
<gene>
    <name evidence="17" type="ORF">B9G98_04657</name>
</gene>
<dbReference type="GeneID" id="36518405"/>
<dbReference type="OrthoDB" id="13598at2759"/>
<dbReference type="GO" id="GO:0006120">
    <property type="term" value="P:mitochondrial electron transport, NADH to ubiquinone"/>
    <property type="evidence" value="ECO:0007669"/>
    <property type="project" value="InterPro"/>
</dbReference>
<dbReference type="CDD" id="cd20263">
    <property type="entry name" value="Complex1_LYR_NDUFB9_LYRM3"/>
    <property type="match status" value="1"/>
</dbReference>
<comment type="subunit">
    <text evidence="4">Mammalian complex I is composed of 45 different subunits.</text>
</comment>
<evidence type="ECO:0000256" key="9">
    <source>
        <dbReference type="ARBA" id="ARBA00022792"/>
    </source>
</evidence>
<comment type="caution">
    <text evidence="17">The sequence shown here is derived from an EMBL/GenBank/DDBJ whole genome shotgun (WGS) entry which is preliminary data.</text>
</comment>
<evidence type="ECO:0000256" key="1">
    <source>
        <dbReference type="ARBA" id="ARBA00002920"/>
    </source>
</evidence>
<evidence type="ECO:0000256" key="8">
    <source>
        <dbReference type="ARBA" id="ARBA00022660"/>
    </source>
</evidence>